<dbReference type="EMBL" id="JACHIA010000011">
    <property type="protein sequence ID" value="MBB6071850.1"/>
    <property type="molecule type" value="Genomic_DNA"/>
</dbReference>
<keyword evidence="5" id="KW-1185">Reference proteome</keyword>
<keyword evidence="2" id="KW-0812">Transmembrane</keyword>
<keyword evidence="2" id="KW-0732">Signal</keyword>
<evidence type="ECO:0000313" key="4">
    <source>
        <dbReference type="EMBL" id="MBB6071850.1"/>
    </source>
</evidence>
<evidence type="ECO:0000256" key="2">
    <source>
        <dbReference type="RuleBase" id="RU362097"/>
    </source>
</evidence>
<feature type="coiled-coil region" evidence="3">
    <location>
        <begin position="197"/>
        <end position="224"/>
    </location>
</feature>
<feature type="chain" id="PRO_5033092969" evidence="2">
    <location>
        <begin position="25"/>
        <end position="490"/>
    </location>
</feature>
<keyword evidence="3" id="KW-0175">Coiled coil</keyword>
<dbReference type="RefSeq" id="WP_170035303.1">
    <property type="nucleotide sequence ID" value="NZ_JABDTL010000001.1"/>
</dbReference>
<accession>A0A841H1G8</accession>
<keyword evidence="2" id="KW-0449">Lipoprotein</keyword>
<evidence type="ECO:0000256" key="1">
    <source>
        <dbReference type="ARBA" id="ARBA00007613"/>
    </source>
</evidence>
<dbReference type="InterPro" id="IPR003423">
    <property type="entry name" value="OMP_efflux"/>
</dbReference>
<comment type="caution">
    <text evidence="4">The sequence shown here is derived from an EMBL/GenBank/DDBJ whole genome shotgun (WGS) entry which is preliminary data.</text>
</comment>
<dbReference type="PROSITE" id="PS51257">
    <property type="entry name" value="PROKAR_LIPOPROTEIN"/>
    <property type="match status" value="1"/>
</dbReference>
<dbReference type="Gene3D" id="2.20.200.10">
    <property type="entry name" value="Outer membrane efflux proteins (OEP)"/>
    <property type="match status" value="1"/>
</dbReference>
<dbReference type="GO" id="GO:0005886">
    <property type="term" value="C:plasma membrane"/>
    <property type="evidence" value="ECO:0007669"/>
    <property type="project" value="UniProtKB-SubCell"/>
</dbReference>
<dbReference type="GO" id="GO:0015562">
    <property type="term" value="F:efflux transmembrane transporter activity"/>
    <property type="evidence" value="ECO:0007669"/>
    <property type="project" value="InterPro"/>
</dbReference>
<organism evidence="4 5">
    <name type="scientific">Longimicrobium terrae</name>
    <dbReference type="NCBI Taxonomy" id="1639882"/>
    <lineage>
        <taxon>Bacteria</taxon>
        <taxon>Pseudomonadati</taxon>
        <taxon>Gemmatimonadota</taxon>
        <taxon>Longimicrobiia</taxon>
        <taxon>Longimicrobiales</taxon>
        <taxon>Longimicrobiaceae</taxon>
        <taxon>Longimicrobium</taxon>
    </lineage>
</organism>
<dbReference type="AlphaFoldDB" id="A0A841H1G8"/>
<keyword evidence="2" id="KW-0472">Membrane</keyword>
<dbReference type="Proteomes" id="UP000582837">
    <property type="component" value="Unassembled WGS sequence"/>
</dbReference>
<dbReference type="SUPFAM" id="SSF56954">
    <property type="entry name" value="Outer membrane efflux proteins (OEP)"/>
    <property type="match status" value="1"/>
</dbReference>
<reference evidence="4 5" key="1">
    <citation type="submission" date="2020-08" db="EMBL/GenBank/DDBJ databases">
        <title>Genomic Encyclopedia of Type Strains, Phase IV (KMG-IV): sequencing the most valuable type-strain genomes for metagenomic binning, comparative biology and taxonomic classification.</title>
        <authorList>
            <person name="Goeker M."/>
        </authorList>
    </citation>
    <scope>NUCLEOTIDE SEQUENCE [LARGE SCALE GENOMIC DNA]</scope>
    <source>
        <strain evidence="4 5">DSM 29007</strain>
    </source>
</reference>
<gene>
    <name evidence="4" type="ORF">HNQ61_003510</name>
</gene>
<protein>
    <submittedName>
        <fullName evidence="4">Multidrug efflux system outer membrane protein</fullName>
    </submittedName>
</protein>
<comment type="subcellular location">
    <subcellularLocation>
        <location evidence="2">Cell membrane</location>
        <topology evidence="2">Lipid-anchor</topology>
    </subcellularLocation>
</comment>
<evidence type="ECO:0000256" key="3">
    <source>
        <dbReference type="SAM" id="Coils"/>
    </source>
</evidence>
<dbReference type="Pfam" id="PF02321">
    <property type="entry name" value="OEP"/>
    <property type="match status" value="2"/>
</dbReference>
<keyword evidence="2" id="KW-1134">Transmembrane beta strand</keyword>
<keyword evidence="2" id="KW-0564">Palmitate</keyword>
<dbReference type="PANTHER" id="PTHR30203">
    <property type="entry name" value="OUTER MEMBRANE CATION EFFLUX PROTEIN"/>
    <property type="match status" value="1"/>
</dbReference>
<comment type="similarity">
    <text evidence="1 2">Belongs to the outer membrane factor (OMF) (TC 1.B.17) family.</text>
</comment>
<name>A0A841H1G8_9BACT</name>
<dbReference type="Gene3D" id="1.20.1600.10">
    <property type="entry name" value="Outer membrane efflux proteins (OEP)"/>
    <property type="match status" value="1"/>
</dbReference>
<dbReference type="NCBIfam" id="TIGR01845">
    <property type="entry name" value="outer_NodT"/>
    <property type="match status" value="1"/>
</dbReference>
<sequence>MMRLIHAAPALALALLLAACTVGPRPGASPGPVPALQTRADGALSPATRAYLDSLSRTRAAQPAPLASAGTQLDTTRALAWLDVLQDPQLVSLVNEAVAGNRELALAEGRVREYRSLVTVARSGLYPQVSANAGTSRNRAIQGPNGLEFDAVRVTGDATWELDFWGQTRRGTQAARYDLGARREDARAVTLSLVGDVATAYLQMRELDENLRLAEETLESRRLTVELARQRFRQGVTSELDVRQFEAELADPAARLADFARQRTEAENRLALLLGRAPGPIARGRPLEEVVRAVSIPASIPGELIAGRPDVRAAERALQASTARVGATMANRYPSVALTGMYGTQRENFSGLFDRSGEVYTMQLGVSVPLFTGGRQRGEEGAARARTVQARSQYEQTVLSALREADDALAGVRSGRDQLLARGAQVQALRAALNMAEQRYRAGVSSYLEVLDPQRQLFAARLALVQAERQYLVSIVNLYRALGGSWDNAQ</sequence>
<dbReference type="InterPro" id="IPR010131">
    <property type="entry name" value="MdtP/NodT-like"/>
</dbReference>
<proteinExistence type="inferred from homology"/>
<evidence type="ECO:0000313" key="5">
    <source>
        <dbReference type="Proteomes" id="UP000582837"/>
    </source>
</evidence>
<feature type="signal peptide" evidence="2">
    <location>
        <begin position="1"/>
        <end position="24"/>
    </location>
</feature>